<name>A0A819Z5U9_9BILA</name>
<keyword evidence="1" id="KW-0472">Membrane</keyword>
<dbReference type="Proteomes" id="UP000663874">
    <property type="component" value="Unassembled WGS sequence"/>
</dbReference>
<dbReference type="Pfam" id="PF00069">
    <property type="entry name" value="Pkinase"/>
    <property type="match status" value="1"/>
</dbReference>
<keyword evidence="1" id="KW-0812">Transmembrane</keyword>
<evidence type="ECO:0000313" key="3">
    <source>
        <dbReference type="EMBL" id="CAF4158702.1"/>
    </source>
</evidence>
<dbReference type="PANTHER" id="PTHR47096">
    <property type="entry name" value="MISSHAPEN LIKE KINASE 1"/>
    <property type="match status" value="1"/>
</dbReference>
<reference evidence="3" key="1">
    <citation type="submission" date="2021-02" db="EMBL/GenBank/DDBJ databases">
        <authorList>
            <person name="Nowell W R."/>
        </authorList>
    </citation>
    <scope>NUCLEOTIDE SEQUENCE</scope>
</reference>
<dbReference type="GO" id="GO:0005829">
    <property type="term" value="C:cytosol"/>
    <property type="evidence" value="ECO:0007669"/>
    <property type="project" value="TreeGrafter"/>
</dbReference>
<dbReference type="Gene3D" id="1.10.510.10">
    <property type="entry name" value="Transferase(Phosphotransferase) domain 1"/>
    <property type="match status" value="1"/>
</dbReference>
<dbReference type="GO" id="GO:0004672">
    <property type="term" value="F:protein kinase activity"/>
    <property type="evidence" value="ECO:0007669"/>
    <property type="project" value="InterPro"/>
</dbReference>
<evidence type="ECO:0000313" key="4">
    <source>
        <dbReference type="Proteomes" id="UP000663874"/>
    </source>
</evidence>
<dbReference type="PROSITE" id="PS50011">
    <property type="entry name" value="PROTEIN_KINASE_DOM"/>
    <property type="match status" value="1"/>
</dbReference>
<organism evidence="3 4">
    <name type="scientific">Rotaria sordida</name>
    <dbReference type="NCBI Taxonomy" id="392033"/>
    <lineage>
        <taxon>Eukaryota</taxon>
        <taxon>Metazoa</taxon>
        <taxon>Spiralia</taxon>
        <taxon>Gnathifera</taxon>
        <taxon>Rotifera</taxon>
        <taxon>Eurotatoria</taxon>
        <taxon>Bdelloidea</taxon>
        <taxon>Philodinida</taxon>
        <taxon>Philodinidae</taxon>
        <taxon>Rotaria</taxon>
    </lineage>
</organism>
<sequence>MNKNHFELDFNQLRDRLTKTSQLASIKVMDVTEGQGEEIKSDVNIFKKLVMEYCDAGSITNLVKSTKRNSLKEEWISYISKETLNGLNHLQLNKIINRYIMKQNVLLTENVKVKLVDFDVSAHFHRIIGRKNTFIETSYWFLLFFNQLISFWHFFFYLE</sequence>
<protein>
    <recommendedName>
        <fullName evidence="2">Protein kinase domain-containing protein</fullName>
    </recommendedName>
</protein>
<comment type="caution">
    <text evidence="3">The sequence shown here is derived from an EMBL/GenBank/DDBJ whole genome shotgun (WGS) entry which is preliminary data.</text>
</comment>
<proteinExistence type="predicted"/>
<feature type="transmembrane region" description="Helical" evidence="1">
    <location>
        <begin position="139"/>
        <end position="158"/>
    </location>
</feature>
<evidence type="ECO:0000256" key="1">
    <source>
        <dbReference type="SAM" id="Phobius"/>
    </source>
</evidence>
<dbReference type="EMBL" id="CAJOBE010013029">
    <property type="protein sequence ID" value="CAF4158702.1"/>
    <property type="molecule type" value="Genomic_DNA"/>
</dbReference>
<dbReference type="InterPro" id="IPR051700">
    <property type="entry name" value="STE20_Ser-Thr_kinase"/>
</dbReference>
<dbReference type="PANTHER" id="PTHR47096:SF1">
    <property type="entry name" value="MISSHAPEN LIKE KINASE 1"/>
    <property type="match status" value="1"/>
</dbReference>
<dbReference type="InterPro" id="IPR011009">
    <property type="entry name" value="Kinase-like_dom_sf"/>
</dbReference>
<accession>A0A819Z5U9</accession>
<evidence type="ECO:0000259" key="2">
    <source>
        <dbReference type="PROSITE" id="PS50011"/>
    </source>
</evidence>
<feature type="domain" description="Protein kinase" evidence="2">
    <location>
        <begin position="1"/>
        <end position="159"/>
    </location>
</feature>
<keyword evidence="1" id="KW-1133">Transmembrane helix</keyword>
<dbReference type="GO" id="GO:0005524">
    <property type="term" value="F:ATP binding"/>
    <property type="evidence" value="ECO:0007669"/>
    <property type="project" value="InterPro"/>
</dbReference>
<dbReference type="AlphaFoldDB" id="A0A819Z5U9"/>
<gene>
    <name evidence="3" type="ORF">FNK824_LOCUS34073</name>
</gene>
<dbReference type="SUPFAM" id="SSF56112">
    <property type="entry name" value="Protein kinase-like (PK-like)"/>
    <property type="match status" value="1"/>
</dbReference>
<dbReference type="InterPro" id="IPR000719">
    <property type="entry name" value="Prot_kinase_dom"/>
</dbReference>